<protein>
    <recommendedName>
        <fullName evidence="3">Methyltransferase type 11 domain-containing protein</fullName>
    </recommendedName>
</protein>
<sequence>MDCTTEYPPGNIMAHLGISLDSLRGLKVLDIGCGLKAGFVKHLRKNGIQAWGIDRLLDVSEVGEYTANAEALEIPDFGMQFDVAIAHFSAFRWGSSFFVDTGIKRGALNQQDYEKNLLYMGYTILNLRKSIKSGGKLIIFPCPNELLSIISDYQFTIEDIPEEPARISTDVDVDFQIYPELKQRLIITMSE</sequence>
<organism evidence="1 2">
    <name type="scientific">Candidatus Roizmanbacteria bacterium RIFOXYD1_FULL_38_12</name>
    <dbReference type="NCBI Taxonomy" id="1802093"/>
    <lineage>
        <taxon>Bacteria</taxon>
        <taxon>Candidatus Roizmaniibacteriota</taxon>
    </lineage>
</organism>
<gene>
    <name evidence="1" type="ORF">A3K52_02280</name>
</gene>
<dbReference type="InterPro" id="IPR029063">
    <property type="entry name" value="SAM-dependent_MTases_sf"/>
</dbReference>
<dbReference type="Proteomes" id="UP000177050">
    <property type="component" value="Unassembled WGS sequence"/>
</dbReference>
<name>A0A1F7L0F6_9BACT</name>
<comment type="caution">
    <text evidence="1">The sequence shown here is derived from an EMBL/GenBank/DDBJ whole genome shotgun (WGS) entry which is preliminary data.</text>
</comment>
<dbReference type="AlphaFoldDB" id="A0A1F7L0F6"/>
<reference evidence="1 2" key="1">
    <citation type="journal article" date="2016" name="Nat. Commun.">
        <title>Thousands of microbial genomes shed light on interconnected biogeochemical processes in an aquifer system.</title>
        <authorList>
            <person name="Anantharaman K."/>
            <person name="Brown C.T."/>
            <person name="Hug L.A."/>
            <person name="Sharon I."/>
            <person name="Castelle C.J."/>
            <person name="Probst A.J."/>
            <person name="Thomas B.C."/>
            <person name="Singh A."/>
            <person name="Wilkins M.J."/>
            <person name="Karaoz U."/>
            <person name="Brodie E.L."/>
            <person name="Williams K.H."/>
            <person name="Hubbard S.S."/>
            <person name="Banfield J.F."/>
        </authorList>
    </citation>
    <scope>NUCLEOTIDE SEQUENCE [LARGE SCALE GENOMIC DNA]</scope>
</reference>
<dbReference type="EMBL" id="MGBR01000001">
    <property type="protein sequence ID" value="OGK73598.1"/>
    <property type="molecule type" value="Genomic_DNA"/>
</dbReference>
<proteinExistence type="predicted"/>
<dbReference type="Gene3D" id="3.40.50.150">
    <property type="entry name" value="Vaccinia Virus protein VP39"/>
    <property type="match status" value="1"/>
</dbReference>
<evidence type="ECO:0000313" key="1">
    <source>
        <dbReference type="EMBL" id="OGK73598.1"/>
    </source>
</evidence>
<dbReference type="SUPFAM" id="SSF53335">
    <property type="entry name" value="S-adenosyl-L-methionine-dependent methyltransferases"/>
    <property type="match status" value="1"/>
</dbReference>
<evidence type="ECO:0008006" key="3">
    <source>
        <dbReference type="Google" id="ProtNLM"/>
    </source>
</evidence>
<evidence type="ECO:0000313" key="2">
    <source>
        <dbReference type="Proteomes" id="UP000177050"/>
    </source>
</evidence>
<accession>A0A1F7L0F6</accession>